<dbReference type="InterPro" id="IPR001765">
    <property type="entry name" value="Carbonic_anhydrase"/>
</dbReference>
<dbReference type="InterPro" id="IPR036874">
    <property type="entry name" value="Carbonic_anhydrase_sf"/>
</dbReference>
<dbReference type="PANTHER" id="PTHR43175">
    <property type="entry name" value="CARBONIC ANHYDRASE"/>
    <property type="match status" value="1"/>
</dbReference>
<evidence type="ECO:0000313" key="6">
    <source>
        <dbReference type="EMBL" id="KAK3049961.1"/>
    </source>
</evidence>
<dbReference type="SUPFAM" id="SSF53056">
    <property type="entry name" value="beta-carbonic anhydrase, cab"/>
    <property type="match status" value="1"/>
</dbReference>
<evidence type="ECO:0000256" key="2">
    <source>
        <dbReference type="ARBA" id="ARBA00022723"/>
    </source>
</evidence>
<feature type="binding site" evidence="4">
    <location>
        <position position="110"/>
    </location>
    <ligand>
        <name>Zn(2+)</name>
        <dbReference type="ChEBI" id="CHEBI:29105"/>
    </ligand>
</feature>
<dbReference type="EMBL" id="JAWDJX010000036">
    <property type="protein sequence ID" value="KAK3049961.1"/>
    <property type="molecule type" value="Genomic_DNA"/>
</dbReference>
<dbReference type="PANTHER" id="PTHR43175:SF3">
    <property type="entry name" value="CARBON DISULFIDE HYDROLASE"/>
    <property type="match status" value="1"/>
</dbReference>
<protein>
    <recommendedName>
        <fullName evidence="5">Carbonic anhydrase</fullName>
        <ecNumber evidence="5">4.2.1.1</ecNumber>
    </recommendedName>
    <alternativeName>
        <fullName evidence="5">Carbonate dehydratase</fullName>
    </alternativeName>
</protein>
<comment type="similarity">
    <text evidence="1 5">Belongs to the beta-class carbonic anhydrase family.</text>
</comment>
<keyword evidence="7" id="KW-1185">Reference proteome</keyword>
<organism evidence="6 7">
    <name type="scientific">Extremus antarcticus</name>
    <dbReference type="NCBI Taxonomy" id="702011"/>
    <lineage>
        <taxon>Eukaryota</taxon>
        <taxon>Fungi</taxon>
        <taxon>Dikarya</taxon>
        <taxon>Ascomycota</taxon>
        <taxon>Pezizomycotina</taxon>
        <taxon>Dothideomycetes</taxon>
        <taxon>Dothideomycetidae</taxon>
        <taxon>Mycosphaerellales</taxon>
        <taxon>Extremaceae</taxon>
        <taxon>Extremus</taxon>
    </lineage>
</organism>
<dbReference type="CDD" id="cd03379">
    <property type="entry name" value="beta_CA_cladeD"/>
    <property type="match status" value="1"/>
</dbReference>
<comment type="cofactor">
    <cofactor evidence="4">
        <name>Zn(2+)</name>
        <dbReference type="ChEBI" id="CHEBI:29105"/>
    </cofactor>
    <text evidence="4">Binds 1 zinc ion per subunit.</text>
</comment>
<dbReference type="Proteomes" id="UP001271007">
    <property type="component" value="Unassembled WGS sequence"/>
</dbReference>
<feature type="binding site" evidence="4">
    <location>
        <position position="57"/>
    </location>
    <ligand>
        <name>Zn(2+)</name>
        <dbReference type="ChEBI" id="CHEBI:29105"/>
    </ligand>
</feature>
<dbReference type="AlphaFoldDB" id="A0AAJ0GA31"/>
<gene>
    <name evidence="6" type="ORF">LTR09_008881</name>
</gene>
<keyword evidence="2 4" id="KW-0479">Metal-binding</keyword>
<dbReference type="GO" id="GO:0008270">
    <property type="term" value="F:zinc ion binding"/>
    <property type="evidence" value="ECO:0007669"/>
    <property type="project" value="UniProtKB-UniRule"/>
</dbReference>
<accession>A0AAJ0GA31</accession>
<evidence type="ECO:0000256" key="3">
    <source>
        <dbReference type="ARBA" id="ARBA00022833"/>
    </source>
</evidence>
<dbReference type="Gene3D" id="3.40.1050.10">
    <property type="entry name" value="Carbonic anhydrase"/>
    <property type="match status" value="1"/>
</dbReference>
<keyword evidence="3 4" id="KW-0862">Zinc</keyword>
<evidence type="ECO:0000256" key="4">
    <source>
        <dbReference type="PIRSR" id="PIRSR601765-1"/>
    </source>
</evidence>
<proteinExistence type="inferred from homology"/>
<dbReference type="GO" id="GO:0004089">
    <property type="term" value="F:carbonate dehydratase activity"/>
    <property type="evidence" value="ECO:0007669"/>
    <property type="project" value="UniProtKB-UniRule"/>
</dbReference>
<comment type="caution">
    <text evidence="6">The sequence shown here is derived from an EMBL/GenBank/DDBJ whole genome shotgun (WGS) entry which is preliminary data.</text>
</comment>
<feature type="binding site" evidence="4">
    <location>
        <position position="107"/>
    </location>
    <ligand>
        <name>Zn(2+)</name>
        <dbReference type="ChEBI" id="CHEBI:29105"/>
    </ligand>
</feature>
<dbReference type="SMART" id="SM00947">
    <property type="entry name" value="Pro_CA"/>
    <property type="match status" value="1"/>
</dbReference>
<feature type="binding site" evidence="4">
    <location>
        <position position="55"/>
    </location>
    <ligand>
        <name>Zn(2+)</name>
        <dbReference type="ChEBI" id="CHEBI:29105"/>
    </ligand>
</feature>
<reference evidence="6" key="1">
    <citation type="submission" date="2023-04" db="EMBL/GenBank/DDBJ databases">
        <title>Black Yeasts Isolated from many extreme environments.</title>
        <authorList>
            <person name="Coleine C."/>
            <person name="Stajich J.E."/>
            <person name="Selbmann L."/>
        </authorList>
    </citation>
    <scope>NUCLEOTIDE SEQUENCE</scope>
    <source>
        <strain evidence="6">CCFEE 5312</strain>
    </source>
</reference>
<evidence type="ECO:0000313" key="7">
    <source>
        <dbReference type="Proteomes" id="UP001271007"/>
    </source>
</evidence>
<dbReference type="EC" id="4.2.1.1" evidence="5"/>
<sequence>MATENQKNLVSKNEQYVSEFKSGDLALPPAKKYLVGKLLNMRTLMIKTDRIKVTCMDARIDPAAAFGIDLGDAHIIRNAGGNAKDALRSILISQHLLGTREIILVKHTGCGMLTFTNSDALKLVAQHAGTGVLSSTFDFQPFSELESAVKEDVEWLKANGAVVHEGVAISGWIYEVETGKTKQVV</sequence>
<name>A0AAJ0GA31_9PEZI</name>
<keyword evidence="5" id="KW-0456">Lyase</keyword>
<evidence type="ECO:0000256" key="1">
    <source>
        <dbReference type="ARBA" id="ARBA00006217"/>
    </source>
</evidence>
<comment type="function">
    <text evidence="5">Reversible hydration of carbon dioxide.</text>
</comment>
<evidence type="ECO:0000256" key="5">
    <source>
        <dbReference type="RuleBase" id="RU003956"/>
    </source>
</evidence>
<comment type="catalytic activity">
    <reaction evidence="5">
        <text>hydrogencarbonate + H(+) = CO2 + H2O</text>
        <dbReference type="Rhea" id="RHEA:10748"/>
        <dbReference type="ChEBI" id="CHEBI:15377"/>
        <dbReference type="ChEBI" id="CHEBI:15378"/>
        <dbReference type="ChEBI" id="CHEBI:16526"/>
        <dbReference type="ChEBI" id="CHEBI:17544"/>
        <dbReference type="EC" id="4.2.1.1"/>
    </reaction>
</comment>
<dbReference type="Pfam" id="PF00484">
    <property type="entry name" value="Pro_CA"/>
    <property type="match status" value="1"/>
</dbReference>